<feature type="region of interest" description="Disordered" evidence="1">
    <location>
        <begin position="102"/>
        <end position="132"/>
    </location>
</feature>
<proteinExistence type="predicted"/>
<evidence type="ECO:0000256" key="1">
    <source>
        <dbReference type="SAM" id="MobiDB-lite"/>
    </source>
</evidence>
<organism evidence="2 3">
    <name type="scientific">Microthyrium microscopicum</name>
    <dbReference type="NCBI Taxonomy" id="703497"/>
    <lineage>
        <taxon>Eukaryota</taxon>
        <taxon>Fungi</taxon>
        <taxon>Dikarya</taxon>
        <taxon>Ascomycota</taxon>
        <taxon>Pezizomycotina</taxon>
        <taxon>Dothideomycetes</taxon>
        <taxon>Dothideomycetes incertae sedis</taxon>
        <taxon>Microthyriales</taxon>
        <taxon>Microthyriaceae</taxon>
        <taxon>Microthyrium</taxon>
    </lineage>
</organism>
<dbReference type="Proteomes" id="UP000799302">
    <property type="component" value="Unassembled WGS sequence"/>
</dbReference>
<sequence>MSDELFAKRFASIMNNITWININANEFVLRAFPDTRPHLSGLIYNCSSITISPKTASEQGTHQHHAAILAARRSEVSSLESGSIVPFAEASAASRHILPDAWSGRCNDRPKPRPAIGPPVRAAPARKPEKGHLRRTTHLYDAMKQNHMSIRGLVAGFDRRDYEPDNFAECVHDRSR</sequence>
<reference evidence="2" key="1">
    <citation type="journal article" date="2020" name="Stud. Mycol.">
        <title>101 Dothideomycetes genomes: a test case for predicting lifestyles and emergence of pathogens.</title>
        <authorList>
            <person name="Haridas S."/>
            <person name="Albert R."/>
            <person name="Binder M."/>
            <person name="Bloem J."/>
            <person name="Labutti K."/>
            <person name="Salamov A."/>
            <person name="Andreopoulos B."/>
            <person name="Baker S."/>
            <person name="Barry K."/>
            <person name="Bills G."/>
            <person name="Bluhm B."/>
            <person name="Cannon C."/>
            <person name="Castanera R."/>
            <person name="Culley D."/>
            <person name="Daum C."/>
            <person name="Ezra D."/>
            <person name="Gonzalez J."/>
            <person name="Henrissat B."/>
            <person name="Kuo A."/>
            <person name="Liang C."/>
            <person name="Lipzen A."/>
            <person name="Lutzoni F."/>
            <person name="Magnuson J."/>
            <person name="Mondo S."/>
            <person name="Nolan M."/>
            <person name="Ohm R."/>
            <person name="Pangilinan J."/>
            <person name="Park H.-J."/>
            <person name="Ramirez L."/>
            <person name="Alfaro M."/>
            <person name="Sun H."/>
            <person name="Tritt A."/>
            <person name="Yoshinaga Y."/>
            <person name="Zwiers L.-H."/>
            <person name="Turgeon B."/>
            <person name="Goodwin S."/>
            <person name="Spatafora J."/>
            <person name="Crous P."/>
            <person name="Grigoriev I."/>
        </authorList>
    </citation>
    <scope>NUCLEOTIDE SEQUENCE</scope>
    <source>
        <strain evidence="2">CBS 115976</strain>
    </source>
</reference>
<gene>
    <name evidence="2" type="ORF">BT63DRAFT_460302</name>
</gene>
<accession>A0A6A6TXK8</accession>
<evidence type="ECO:0000313" key="3">
    <source>
        <dbReference type="Proteomes" id="UP000799302"/>
    </source>
</evidence>
<dbReference type="EMBL" id="MU004242">
    <property type="protein sequence ID" value="KAF2664815.1"/>
    <property type="molecule type" value="Genomic_DNA"/>
</dbReference>
<name>A0A6A6TXK8_9PEZI</name>
<keyword evidence="3" id="KW-1185">Reference proteome</keyword>
<dbReference type="AlphaFoldDB" id="A0A6A6TXK8"/>
<protein>
    <submittedName>
        <fullName evidence="2">Uncharacterized protein</fullName>
    </submittedName>
</protein>
<evidence type="ECO:0000313" key="2">
    <source>
        <dbReference type="EMBL" id="KAF2664815.1"/>
    </source>
</evidence>